<proteinExistence type="predicted"/>
<accession>A0A6J1PSQ5</accession>
<protein>
    <submittedName>
        <fullName evidence="3">Uncharacterized protein LOC112455295</fullName>
    </submittedName>
</protein>
<evidence type="ECO:0000313" key="3">
    <source>
        <dbReference type="RefSeq" id="XP_024872877.1"/>
    </source>
</evidence>
<feature type="region of interest" description="Disordered" evidence="1">
    <location>
        <begin position="86"/>
        <end position="109"/>
    </location>
</feature>
<dbReference type="Proteomes" id="UP000504618">
    <property type="component" value="Unplaced"/>
</dbReference>
<gene>
    <name evidence="3" type="primary">LOC112455295</name>
</gene>
<sequence length="109" mass="13120">MDSNKKFMVVEFSDGLQIVPTQWLNFAEQTCIWPSHLKTQLRINKAIITRKMPNKEQRNWKELPIKRMFRSADTYERSMEILIQAQDTSNVDETDMSSREKRERDKKKR</sequence>
<evidence type="ECO:0000313" key="2">
    <source>
        <dbReference type="Proteomes" id="UP000504618"/>
    </source>
</evidence>
<reference evidence="3" key="1">
    <citation type="submission" date="2025-08" db="UniProtKB">
        <authorList>
            <consortium name="RefSeq"/>
        </authorList>
    </citation>
    <scope>IDENTIFICATION</scope>
    <source>
        <tissue evidence="3">Whole body</tissue>
    </source>
</reference>
<keyword evidence="2" id="KW-1185">Reference proteome</keyword>
<dbReference type="GeneID" id="112455295"/>
<dbReference type="RefSeq" id="XP_024872877.1">
    <property type="nucleotide sequence ID" value="XM_025017109.1"/>
</dbReference>
<evidence type="ECO:0000256" key="1">
    <source>
        <dbReference type="SAM" id="MobiDB-lite"/>
    </source>
</evidence>
<feature type="non-terminal residue" evidence="3">
    <location>
        <position position="109"/>
    </location>
</feature>
<organism evidence="2 3">
    <name type="scientific">Temnothorax curvispinosus</name>
    <dbReference type="NCBI Taxonomy" id="300111"/>
    <lineage>
        <taxon>Eukaryota</taxon>
        <taxon>Metazoa</taxon>
        <taxon>Ecdysozoa</taxon>
        <taxon>Arthropoda</taxon>
        <taxon>Hexapoda</taxon>
        <taxon>Insecta</taxon>
        <taxon>Pterygota</taxon>
        <taxon>Neoptera</taxon>
        <taxon>Endopterygota</taxon>
        <taxon>Hymenoptera</taxon>
        <taxon>Apocrita</taxon>
        <taxon>Aculeata</taxon>
        <taxon>Formicoidea</taxon>
        <taxon>Formicidae</taxon>
        <taxon>Myrmicinae</taxon>
        <taxon>Temnothorax</taxon>
    </lineage>
</organism>
<name>A0A6J1PSQ5_9HYME</name>
<dbReference type="OrthoDB" id="7555393at2759"/>
<dbReference type="AlphaFoldDB" id="A0A6J1PSQ5"/>